<evidence type="ECO:0000313" key="1">
    <source>
        <dbReference type="EMBL" id="KAL0067310.1"/>
    </source>
</evidence>
<evidence type="ECO:0000313" key="2">
    <source>
        <dbReference type="Proteomes" id="UP001437256"/>
    </source>
</evidence>
<dbReference type="Proteomes" id="UP001437256">
    <property type="component" value="Unassembled WGS sequence"/>
</dbReference>
<sequence>MMVYKIYISENITLDHPSLIPRLDALFATRSLEEDVTIATAIPLLPGVRSVEWDDESRSLRAELKLLWIDGAELEEHINDATLGRFIERFREAYLQNGPSERTLLLIYRPRPARRMEIEIEMCQRVLQSSCLYRIVETPDEVADVIFSYMCGFWQMIANPTAVELREDFRRMLLVLPSMTPERADLVTARFSCWRHLMEAFEELEPQVQTGPALLNSSLFSASAEPSDVEEPWVRELYNVFTAHNPEMSI</sequence>
<organism evidence="1 2">
    <name type="scientific">Marasmius tenuissimus</name>
    <dbReference type="NCBI Taxonomy" id="585030"/>
    <lineage>
        <taxon>Eukaryota</taxon>
        <taxon>Fungi</taxon>
        <taxon>Dikarya</taxon>
        <taxon>Basidiomycota</taxon>
        <taxon>Agaricomycotina</taxon>
        <taxon>Agaricomycetes</taxon>
        <taxon>Agaricomycetidae</taxon>
        <taxon>Agaricales</taxon>
        <taxon>Marasmiineae</taxon>
        <taxon>Marasmiaceae</taxon>
        <taxon>Marasmius</taxon>
    </lineage>
</organism>
<comment type="caution">
    <text evidence="1">The sequence shown here is derived from an EMBL/GenBank/DDBJ whole genome shotgun (WGS) entry which is preliminary data.</text>
</comment>
<gene>
    <name evidence="1" type="ORF">AAF712_005536</name>
</gene>
<dbReference type="Gene3D" id="1.10.150.670">
    <property type="entry name" value="Crossover junction endonuclease EME1, DNA-binding domain"/>
    <property type="match status" value="1"/>
</dbReference>
<dbReference type="EMBL" id="JBBXMP010000026">
    <property type="protein sequence ID" value="KAL0067310.1"/>
    <property type="molecule type" value="Genomic_DNA"/>
</dbReference>
<name>A0ABR3A1B7_9AGAR</name>
<reference evidence="1 2" key="1">
    <citation type="submission" date="2024-05" db="EMBL/GenBank/DDBJ databases">
        <title>A draft genome resource for the thread blight pathogen Marasmius tenuissimus strain MS-2.</title>
        <authorList>
            <person name="Yulfo-Soto G.E."/>
            <person name="Baruah I.K."/>
            <person name="Amoako-Attah I."/>
            <person name="Bukari Y."/>
            <person name="Meinhardt L.W."/>
            <person name="Bailey B.A."/>
            <person name="Cohen S.P."/>
        </authorList>
    </citation>
    <scope>NUCLEOTIDE SEQUENCE [LARGE SCALE GENOMIC DNA]</scope>
    <source>
        <strain evidence="1 2">MS-2</strain>
    </source>
</reference>
<accession>A0ABR3A1B7</accession>
<dbReference type="InterPro" id="IPR042530">
    <property type="entry name" value="EME1/EME2_C"/>
</dbReference>
<protein>
    <submittedName>
        <fullName evidence="1">Uncharacterized protein</fullName>
    </submittedName>
</protein>
<keyword evidence="2" id="KW-1185">Reference proteome</keyword>
<proteinExistence type="predicted"/>